<sequence length="71" mass="8004">MLKRRAPPAPARATRPRYGGGGGGRWGWGGWAPPAYQPRHPRFTRPRDTVDRSRPIIAYNDLDFPDTGDIF</sequence>
<keyword evidence="3" id="KW-1185">Reference proteome</keyword>
<organism evidence="2 3">
    <name type="scientific">Leptidea sinapis</name>
    <dbReference type="NCBI Taxonomy" id="189913"/>
    <lineage>
        <taxon>Eukaryota</taxon>
        <taxon>Metazoa</taxon>
        <taxon>Ecdysozoa</taxon>
        <taxon>Arthropoda</taxon>
        <taxon>Hexapoda</taxon>
        <taxon>Insecta</taxon>
        <taxon>Pterygota</taxon>
        <taxon>Neoptera</taxon>
        <taxon>Endopterygota</taxon>
        <taxon>Lepidoptera</taxon>
        <taxon>Glossata</taxon>
        <taxon>Ditrysia</taxon>
        <taxon>Papilionoidea</taxon>
        <taxon>Pieridae</taxon>
        <taxon>Dismorphiinae</taxon>
        <taxon>Leptidea</taxon>
    </lineage>
</organism>
<accession>A0A5E4PR32</accession>
<proteinExistence type="predicted"/>
<dbReference type="Proteomes" id="UP000324832">
    <property type="component" value="Unassembled WGS sequence"/>
</dbReference>
<feature type="region of interest" description="Disordered" evidence="1">
    <location>
        <begin position="1"/>
        <end position="24"/>
    </location>
</feature>
<reference evidence="2 3" key="1">
    <citation type="submission" date="2017-07" db="EMBL/GenBank/DDBJ databases">
        <authorList>
            <person name="Talla V."/>
            <person name="Backstrom N."/>
        </authorList>
    </citation>
    <scope>NUCLEOTIDE SEQUENCE [LARGE SCALE GENOMIC DNA]</scope>
</reference>
<dbReference type="AlphaFoldDB" id="A0A5E4PR32"/>
<dbReference type="EMBL" id="FZQP02000127">
    <property type="protein sequence ID" value="VVC87515.1"/>
    <property type="molecule type" value="Genomic_DNA"/>
</dbReference>
<protein>
    <submittedName>
        <fullName evidence="2">Uncharacterized protein</fullName>
    </submittedName>
</protein>
<name>A0A5E4PR32_9NEOP</name>
<evidence type="ECO:0000313" key="2">
    <source>
        <dbReference type="EMBL" id="VVC87515.1"/>
    </source>
</evidence>
<evidence type="ECO:0000313" key="3">
    <source>
        <dbReference type="Proteomes" id="UP000324832"/>
    </source>
</evidence>
<gene>
    <name evidence="2" type="ORF">LSINAPIS_LOCUS1101</name>
</gene>
<evidence type="ECO:0000256" key="1">
    <source>
        <dbReference type="SAM" id="MobiDB-lite"/>
    </source>
</evidence>